<dbReference type="RefSeq" id="WP_354596165.1">
    <property type="nucleotide sequence ID" value="NZ_CP136798.1"/>
</dbReference>
<feature type="region of interest" description="Disordered" evidence="1">
    <location>
        <begin position="1"/>
        <end position="122"/>
    </location>
</feature>
<dbReference type="EMBL" id="CP136798">
    <property type="protein sequence ID" value="XCN12367.1"/>
    <property type="molecule type" value="Genomic_DNA"/>
</dbReference>
<accession>A0AAU8KBQ5</accession>
<reference evidence="2" key="1">
    <citation type="submission" date="2023-10" db="EMBL/GenBank/DDBJ databases">
        <title>Complete genome sequence of Streptomyces sp. JL1001.</title>
        <authorList>
            <person name="Jiang L."/>
        </authorList>
    </citation>
    <scope>NUCLEOTIDE SEQUENCE</scope>
    <source>
        <strain evidence="2">JL1001</strain>
    </source>
</reference>
<gene>
    <name evidence="2" type="ORF">R1Y80_01355</name>
</gene>
<feature type="region of interest" description="Disordered" evidence="1">
    <location>
        <begin position="168"/>
        <end position="188"/>
    </location>
</feature>
<dbReference type="AlphaFoldDB" id="A0AAU8KBQ5"/>
<evidence type="ECO:0000313" key="2">
    <source>
        <dbReference type="EMBL" id="XCN12367.1"/>
    </source>
</evidence>
<evidence type="ECO:0008006" key="3">
    <source>
        <dbReference type="Google" id="ProtNLM"/>
    </source>
</evidence>
<name>A0AAU8KBQ5_9ACTN</name>
<evidence type="ECO:0000256" key="1">
    <source>
        <dbReference type="SAM" id="MobiDB-lite"/>
    </source>
</evidence>
<organism evidence="2">
    <name type="scientific">Streptomyces sp. JL1001</name>
    <dbReference type="NCBI Taxonomy" id="3078227"/>
    <lineage>
        <taxon>Bacteria</taxon>
        <taxon>Bacillati</taxon>
        <taxon>Actinomycetota</taxon>
        <taxon>Actinomycetes</taxon>
        <taxon>Kitasatosporales</taxon>
        <taxon>Streptomycetaceae</taxon>
        <taxon>Streptomyces</taxon>
    </lineage>
</organism>
<sequence>MTRTPNDGTDAVAGTGLPKGAGPIDTGTPVRRPGTPDPATRTVTGKETDPVRPPTKAPGSAGHAEGAQETSDGGTPHAPDPTAVRPPDPRTAPGETGPDAGSDSVGRPSGDGPGLGKPLLAPAEQEAFAARIQQAVTGFVEDPHRAVRDADATFEEVVADLGAALAERGRRLRSGKDGSGADSGADTEDLRIALQHYRDLTERLVRL</sequence>
<protein>
    <recommendedName>
        <fullName evidence="3">Secreted protein</fullName>
    </recommendedName>
</protein>
<proteinExistence type="predicted"/>